<dbReference type="GO" id="GO:0008033">
    <property type="term" value="P:tRNA processing"/>
    <property type="evidence" value="ECO:0007669"/>
    <property type="project" value="UniProtKB-KW"/>
</dbReference>
<evidence type="ECO:0000256" key="6">
    <source>
        <dbReference type="ARBA" id="ARBA00022454"/>
    </source>
</evidence>
<keyword evidence="9" id="KW-0805">Transcription regulation</keyword>
<evidence type="ECO:0000313" key="16">
    <source>
        <dbReference type="Proteomes" id="UP000237631"/>
    </source>
</evidence>
<evidence type="ECO:0000256" key="8">
    <source>
        <dbReference type="ARBA" id="ARBA00022895"/>
    </source>
</evidence>
<evidence type="ECO:0000256" key="9">
    <source>
        <dbReference type="ARBA" id="ARBA00023015"/>
    </source>
</evidence>
<dbReference type="InterPro" id="IPR014849">
    <property type="entry name" value="EKC/KEOPS_Gon7"/>
</dbReference>
<reference evidence="16" key="1">
    <citation type="journal article" date="2017" name="bioRxiv">
        <title>Conservation of a gene cluster reveals novel cercosporin biosynthetic mechanisms and extends production to the genus Colletotrichum.</title>
        <authorList>
            <person name="de Jonge R."/>
            <person name="Ebert M.K."/>
            <person name="Huitt-Roehl C.R."/>
            <person name="Pal P."/>
            <person name="Suttle J.C."/>
            <person name="Spanner R.E."/>
            <person name="Neubauer J.D."/>
            <person name="Jurick W.M.II."/>
            <person name="Stott K.A."/>
            <person name="Secor G.A."/>
            <person name="Thomma B.P.H.J."/>
            <person name="Van de Peer Y."/>
            <person name="Townsend C.A."/>
            <person name="Bolton M.D."/>
        </authorList>
    </citation>
    <scope>NUCLEOTIDE SEQUENCE [LARGE SCALE GENOMIC DNA]</scope>
    <source>
        <strain evidence="16">CBS538.71</strain>
    </source>
</reference>
<dbReference type="GO" id="GO:0005634">
    <property type="term" value="C:nucleus"/>
    <property type="evidence" value="ECO:0007669"/>
    <property type="project" value="UniProtKB-SubCell"/>
</dbReference>
<evidence type="ECO:0000256" key="5">
    <source>
        <dbReference type="ARBA" id="ARBA00019746"/>
    </source>
</evidence>
<organism evidence="15 16">
    <name type="scientific">Cercospora berteroae</name>
    <dbReference type="NCBI Taxonomy" id="357750"/>
    <lineage>
        <taxon>Eukaryota</taxon>
        <taxon>Fungi</taxon>
        <taxon>Dikarya</taxon>
        <taxon>Ascomycota</taxon>
        <taxon>Pezizomycotina</taxon>
        <taxon>Dothideomycetes</taxon>
        <taxon>Dothideomycetidae</taxon>
        <taxon>Mycosphaerellales</taxon>
        <taxon>Mycosphaerellaceae</taxon>
        <taxon>Cercospora</taxon>
    </lineage>
</organism>
<proteinExistence type="inferred from homology"/>
<comment type="subcellular location">
    <subcellularLocation>
        <location evidence="2">Chromosome</location>
        <location evidence="2">Telomere</location>
    </subcellularLocation>
    <subcellularLocation>
        <location evidence="1">Nucleus</location>
    </subcellularLocation>
</comment>
<evidence type="ECO:0000256" key="10">
    <source>
        <dbReference type="ARBA" id="ARBA00023159"/>
    </source>
</evidence>
<keyword evidence="7" id="KW-0819">tRNA processing</keyword>
<feature type="region of interest" description="Disordered" evidence="14">
    <location>
        <begin position="63"/>
        <end position="95"/>
    </location>
</feature>
<evidence type="ECO:0000256" key="3">
    <source>
        <dbReference type="ARBA" id="ARBA00008529"/>
    </source>
</evidence>
<keyword evidence="12" id="KW-0539">Nucleus</keyword>
<evidence type="ECO:0000256" key="14">
    <source>
        <dbReference type="SAM" id="MobiDB-lite"/>
    </source>
</evidence>
<keyword evidence="8" id="KW-0779">Telomere</keyword>
<evidence type="ECO:0000256" key="13">
    <source>
        <dbReference type="ARBA" id="ARBA00025393"/>
    </source>
</evidence>
<evidence type="ECO:0000256" key="1">
    <source>
        <dbReference type="ARBA" id="ARBA00004123"/>
    </source>
</evidence>
<keyword evidence="11" id="KW-0804">Transcription</keyword>
<feature type="compositionally biased region" description="Acidic residues" evidence="14">
    <location>
        <begin position="80"/>
        <end position="95"/>
    </location>
</feature>
<dbReference type="AlphaFoldDB" id="A0A2S6CKS1"/>
<gene>
    <name evidence="15" type="ORF">CBER1_01270</name>
</gene>
<dbReference type="Pfam" id="PF08738">
    <property type="entry name" value="Gon7"/>
    <property type="match status" value="1"/>
</dbReference>
<comment type="similarity">
    <text evidence="3">Belongs to the GON7 family.</text>
</comment>
<evidence type="ECO:0000256" key="4">
    <source>
        <dbReference type="ARBA" id="ARBA00011534"/>
    </source>
</evidence>
<keyword evidence="16" id="KW-1185">Reference proteome</keyword>
<keyword evidence="6" id="KW-0158">Chromosome</keyword>
<evidence type="ECO:0000256" key="2">
    <source>
        <dbReference type="ARBA" id="ARBA00004574"/>
    </source>
</evidence>
<dbReference type="EMBL" id="PNEN01000293">
    <property type="protein sequence ID" value="PPJ60326.1"/>
    <property type="molecule type" value="Genomic_DNA"/>
</dbReference>
<comment type="function">
    <text evidence="13">Component of the EKC/KEOPS complex that is required for the formation of a threonylcarbamoyl group on adenosine at position 37 (t(6)A37) in tRNAs that read codons beginning with adenine. The complex is probably involved in the transfer of the threonylcarbamoyl moiety of threonylcarbamoyl-AMP (TC-AMP) to the N6 group of A37. GON7 likely plays a supporting role to the catalytic subunit KAE1 in the complex. The EKC/KEOPS complex also promotes both telomere uncapping and telomere elongation. The complex is required for efficient recruitment of transcriptional coactivators.</text>
</comment>
<dbReference type="Proteomes" id="UP000237631">
    <property type="component" value="Unassembled WGS sequence"/>
</dbReference>
<evidence type="ECO:0000313" key="15">
    <source>
        <dbReference type="EMBL" id="PPJ60326.1"/>
    </source>
</evidence>
<evidence type="ECO:0000256" key="7">
    <source>
        <dbReference type="ARBA" id="ARBA00022694"/>
    </source>
</evidence>
<evidence type="ECO:0000256" key="11">
    <source>
        <dbReference type="ARBA" id="ARBA00023163"/>
    </source>
</evidence>
<comment type="subunit">
    <text evidence="4">Component of the EKC/KEOPS complex composed of at least BUD32, CGI121, GON7, KAE1 and PCC1; the whole complex dimerizes.</text>
</comment>
<comment type="caution">
    <text evidence="15">The sequence shown here is derived from an EMBL/GenBank/DDBJ whole genome shotgun (WGS) entry which is preliminary data.</text>
</comment>
<dbReference type="OrthoDB" id="2288868at2759"/>
<dbReference type="GO" id="GO:0000781">
    <property type="term" value="C:chromosome, telomeric region"/>
    <property type="evidence" value="ECO:0007669"/>
    <property type="project" value="UniProtKB-SubCell"/>
</dbReference>
<name>A0A2S6CKS1_9PEZI</name>
<evidence type="ECO:0000256" key="12">
    <source>
        <dbReference type="ARBA" id="ARBA00023242"/>
    </source>
</evidence>
<keyword evidence="10" id="KW-0010">Activator</keyword>
<accession>A0A2S6CKS1</accession>
<sequence>MSEVALAASYRSPISAQNFSLDLSPPPQSGSVHEKTSYLAALRANASKLQGEINTFLTQKMEEDKAAEAGKGTAKKVDEQREEDMYGEEDPENDG</sequence>
<protein>
    <recommendedName>
        <fullName evidence="5">EKC/KEOPS complex subunit GON7</fullName>
    </recommendedName>
</protein>